<feature type="domain" description="EamA" evidence="2">
    <location>
        <begin position="156"/>
        <end position="288"/>
    </location>
</feature>
<reference evidence="3 4" key="1">
    <citation type="journal article" date="2016" name="Nat. Commun.">
        <title>Thousands of microbial genomes shed light on interconnected biogeochemical processes in an aquifer system.</title>
        <authorList>
            <person name="Anantharaman K."/>
            <person name="Brown C.T."/>
            <person name="Hug L.A."/>
            <person name="Sharon I."/>
            <person name="Castelle C.J."/>
            <person name="Probst A.J."/>
            <person name="Thomas B.C."/>
            <person name="Singh A."/>
            <person name="Wilkins M.J."/>
            <person name="Karaoz U."/>
            <person name="Brodie E.L."/>
            <person name="Williams K.H."/>
            <person name="Hubbard S.S."/>
            <person name="Banfield J.F."/>
        </authorList>
    </citation>
    <scope>NUCLEOTIDE SEQUENCE [LARGE SCALE GENOMIC DNA]</scope>
</reference>
<comment type="caution">
    <text evidence="3">The sequence shown here is derived from an EMBL/GenBank/DDBJ whole genome shotgun (WGS) entry which is preliminary data.</text>
</comment>
<dbReference type="Proteomes" id="UP000178450">
    <property type="component" value="Unassembled WGS sequence"/>
</dbReference>
<organism evidence="3 4">
    <name type="scientific">Candidatus Roizmanbacteria bacterium RIFOXYA1_FULL_41_12</name>
    <dbReference type="NCBI Taxonomy" id="1802082"/>
    <lineage>
        <taxon>Bacteria</taxon>
        <taxon>Candidatus Roizmaniibacteriota</taxon>
    </lineage>
</organism>
<dbReference type="SUPFAM" id="SSF103481">
    <property type="entry name" value="Multidrug resistance efflux transporter EmrE"/>
    <property type="match status" value="2"/>
</dbReference>
<evidence type="ECO:0000313" key="4">
    <source>
        <dbReference type="Proteomes" id="UP000178450"/>
    </source>
</evidence>
<dbReference type="Gene3D" id="1.10.3730.20">
    <property type="match status" value="1"/>
</dbReference>
<keyword evidence="1" id="KW-0812">Transmembrane</keyword>
<evidence type="ECO:0000259" key="2">
    <source>
        <dbReference type="Pfam" id="PF00892"/>
    </source>
</evidence>
<sequence length="299" mass="34059">MNKITKKINQQILGAFFLLSSSAIYGLFGIFSKQIVKFGFFSQGWIRYLIILLIISVMFISGRLKWKRIEKKDVKWFLTWILPASFQPILTFIAFTHLPIGITYFLIYATMITGGIVSGKIFFAEKLNAKKWISISLILIGLISIYRTDLTLINNKYMLLALLSGLIVGFWNTLTKKVSTNYGEFQMIFLDSFSTFIISLIGYFFIKETLPNFSNVNSWLWITGFAISGILSSFLLIRGFKYIDAQKGSLILPMELVFASIFGFLFFGEVLHLNIYLSGLLIFIAAILPVLDLPKSKMV</sequence>
<dbReference type="Pfam" id="PF00892">
    <property type="entry name" value="EamA"/>
    <property type="match status" value="1"/>
</dbReference>
<protein>
    <recommendedName>
        <fullName evidence="2">EamA domain-containing protein</fullName>
    </recommendedName>
</protein>
<feature type="transmembrane region" description="Helical" evidence="1">
    <location>
        <begin position="12"/>
        <end position="32"/>
    </location>
</feature>
<feature type="transmembrane region" description="Helical" evidence="1">
    <location>
        <begin position="273"/>
        <end position="291"/>
    </location>
</feature>
<feature type="transmembrane region" description="Helical" evidence="1">
    <location>
        <begin position="76"/>
        <end position="95"/>
    </location>
</feature>
<dbReference type="EMBL" id="MGBG01000006">
    <property type="protein sequence ID" value="OGK66518.1"/>
    <property type="molecule type" value="Genomic_DNA"/>
</dbReference>
<dbReference type="GO" id="GO:0016020">
    <property type="term" value="C:membrane"/>
    <property type="evidence" value="ECO:0007669"/>
    <property type="project" value="InterPro"/>
</dbReference>
<evidence type="ECO:0000313" key="3">
    <source>
        <dbReference type="EMBL" id="OGK66518.1"/>
    </source>
</evidence>
<feature type="transmembrane region" description="Helical" evidence="1">
    <location>
        <begin position="249"/>
        <end position="267"/>
    </location>
</feature>
<feature type="transmembrane region" description="Helical" evidence="1">
    <location>
        <begin position="101"/>
        <end position="122"/>
    </location>
</feature>
<feature type="transmembrane region" description="Helical" evidence="1">
    <location>
        <begin position="218"/>
        <end position="237"/>
    </location>
</feature>
<dbReference type="InterPro" id="IPR000620">
    <property type="entry name" value="EamA_dom"/>
</dbReference>
<feature type="transmembrane region" description="Helical" evidence="1">
    <location>
        <begin position="187"/>
        <end position="206"/>
    </location>
</feature>
<accession>A0A1F7KF82</accession>
<name>A0A1F7KF82_9BACT</name>
<keyword evidence="1" id="KW-1133">Transmembrane helix</keyword>
<dbReference type="InterPro" id="IPR037185">
    <property type="entry name" value="EmrE-like"/>
</dbReference>
<feature type="transmembrane region" description="Helical" evidence="1">
    <location>
        <begin position="44"/>
        <end position="64"/>
    </location>
</feature>
<feature type="transmembrane region" description="Helical" evidence="1">
    <location>
        <begin position="158"/>
        <end position="175"/>
    </location>
</feature>
<dbReference type="AlphaFoldDB" id="A0A1F7KF82"/>
<dbReference type="PANTHER" id="PTHR22911">
    <property type="entry name" value="ACYL-MALONYL CONDENSING ENZYME-RELATED"/>
    <property type="match status" value="1"/>
</dbReference>
<evidence type="ECO:0000256" key="1">
    <source>
        <dbReference type="SAM" id="Phobius"/>
    </source>
</evidence>
<keyword evidence="1" id="KW-0472">Membrane</keyword>
<gene>
    <name evidence="3" type="ORF">A2209_00755</name>
</gene>
<proteinExistence type="predicted"/>
<feature type="transmembrane region" description="Helical" evidence="1">
    <location>
        <begin position="129"/>
        <end position="146"/>
    </location>
</feature>